<sequence length="251" mass="26528">MKNDYLHPKPLAAPPPPHLFPKLNPNFPATSSSSPSATTTLPPPPPPVDGATIEVTRRPRGRPPGSKNKPKPPLVVTQDPDPTSLPMSPYVLEIPPRNDIVESISRFCRRNSLSLLLLSASGTISNFTLRQHSPTPASSTINFQGRFEMLSLSAAFLGEGNTKVGDGVVVTVAGPRGQIVGGKVVGRLVAAGTVVVVAASFNGPSFHRLGEDGEQEGADLNGKENAQQEPGDGVLWAGRPPPQQQLPRVPF</sequence>
<dbReference type="EMBL" id="CM042880">
    <property type="protein sequence ID" value="KAI4389820.1"/>
    <property type="molecule type" value="Genomic_DNA"/>
</dbReference>
<protein>
    <submittedName>
        <fullName evidence="1">Uncharacterized protein</fullName>
    </submittedName>
</protein>
<name>A0ACB9SEI2_9MYRT</name>
<proteinExistence type="predicted"/>
<evidence type="ECO:0000313" key="1">
    <source>
        <dbReference type="EMBL" id="KAI4389820.1"/>
    </source>
</evidence>
<accession>A0ACB9SEI2</accession>
<keyword evidence="2" id="KW-1185">Reference proteome</keyword>
<comment type="caution">
    <text evidence="1">The sequence shown here is derived from an EMBL/GenBank/DDBJ whole genome shotgun (WGS) entry which is preliminary data.</text>
</comment>
<evidence type="ECO:0000313" key="2">
    <source>
        <dbReference type="Proteomes" id="UP001057402"/>
    </source>
</evidence>
<gene>
    <name evidence="1" type="ORF">MLD38_002002</name>
</gene>
<dbReference type="Proteomes" id="UP001057402">
    <property type="component" value="Chromosome 1"/>
</dbReference>
<organism evidence="1 2">
    <name type="scientific">Melastoma candidum</name>
    <dbReference type="NCBI Taxonomy" id="119954"/>
    <lineage>
        <taxon>Eukaryota</taxon>
        <taxon>Viridiplantae</taxon>
        <taxon>Streptophyta</taxon>
        <taxon>Embryophyta</taxon>
        <taxon>Tracheophyta</taxon>
        <taxon>Spermatophyta</taxon>
        <taxon>Magnoliopsida</taxon>
        <taxon>eudicotyledons</taxon>
        <taxon>Gunneridae</taxon>
        <taxon>Pentapetalae</taxon>
        <taxon>rosids</taxon>
        <taxon>malvids</taxon>
        <taxon>Myrtales</taxon>
        <taxon>Melastomataceae</taxon>
        <taxon>Melastomatoideae</taxon>
        <taxon>Melastomateae</taxon>
        <taxon>Melastoma</taxon>
    </lineage>
</organism>
<reference evidence="2" key="1">
    <citation type="journal article" date="2023" name="Front. Plant Sci.">
        <title>Chromosomal-level genome assembly of Melastoma candidum provides insights into trichome evolution.</title>
        <authorList>
            <person name="Zhong Y."/>
            <person name="Wu W."/>
            <person name="Sun C."/>
            <person name="Zou P."/>
            <person name="Liu Y."/>
            <person name="Dai S."/>
            <person name="Zhou R."/>
        </authorList>
    </citation>
    <scope>NUCLEOTIDE SEQUENCE [LARGE SCALE GENOMIC DNA]</scope>
</reference>